<feature type="active site" description="Nucleophile" evidence="4">
    <location>
        <position position="13"/>
    </location>
</feature>
<dbReference type="AlphaFoldDB" id="A0A0U4EHE0"/>
<comment type="similarity">
    <text evidence="1">Belongs to the low molecular weight phosphotyrosine protein phosphatase family.</text>
</comment>
<evidence type="ECO:0000256" key="2">
    <source>
        <dbReference type="ARBA" id="ARBA00022801"/>
    </source>
</evidence>
<evidence type="ECO:0000256" key="3">
    <source>
        <dbReference type="ARBA" id="ARBA00022912"/>
    </source>
</evidence>
<dbReference type="Gene3D" id="3.40.50.2300">
    <property type="match status" value="1"/>
</dbReference>
<dbReference type="OrthoDB" id="9784339at2"/>
<dbReference type="Proteomes" id="UP000050331">
    <property type="component" value="Chromosome"/>
</dbReference>
<sequence>MKILFVCTGNTCRSPMAQALLKERHPEADVQSAGIFAASNQRPNDHAAAALKQDGITLETKSQPVSDGLLKWADLVLTMTTQHKQSLIIEHPDFQDKYYTLIEYVSNSDKQIWEELKQLYADYVEKRSQFIYKNRLKMDVNQLERKLNDHLQDDWEKIQKLKSSLVNYDISDPFGGDLSIYQKTKNELKNHIEALAKKIDST</sequence>
<dbReference type="Pfam" id="PF01451">
    <property type="entry name" value="LMWPc"/>
    <property type="match status" value="1"/>
</dbReference>
<keyword evidence="7" id="KW-1185">Reference proteome</keyword>
<dbReference type="PANTHER" id="PTHR11717">
    <property type="entry name" value="LOW MOLECULAR WEIGHT PROTEIN TYROSINE PHOSPHATASE"/>
    <property type="match status" value="1"/>
</dbReference>
<feature type="active site" description="Nucleophile" evidence="4">
    <location>
        <position position="7"/>
    </location>
</feature>
<evidence type="ECO:0000256" key="1">
    <source>
        <dbReference type="ARBA" id="ARBA00011063"/>
    </source>
</evidence>
<evidence type="ECO:0000313" key="6">
    <source>
        <dbReference type="EMBL" id="ALX49881.1"/>
    </source>
</evidence>
<accession>A0A0U4EHE0</accession>
<protein>
    <submittedName>
        <fullName evidence="6">Protein tyrosine phosphatase</fullName>
    </submittedName>
</protein>
<evidence type="ECO:0000313" key="7">
    <source>
        <dbReference type="Proteomes" id="UP000050331"/>
    </source>
</evidence>
<dbReference type="InterPro" id="IPR036196">
    <property type="entry name" value="Ptyr_pPase_sf"/>
</dbReference>
<feature type="domain" description="Phosphotyrosine protein phosphatase I" evidence="5">
    <location>
        <begin position="1"/>
        <end position="198"/>
    </location>
</feature>
<dbReference type="SUPFAM" id="SSF52788">
    <property type="entry name" value="Phosphotyrosine protein phosphatases I"/>
    <property type="match status" value="1"/>
</dbReference>
<keyword evidence="3" id="KW-0904">Protein phosphatase</keyword>
<dbReference type="PRINTS" id="PR00719">
    <property type="entry name" value="LMWPTPASE"/>
</dbReference>
<dbReference type="PANTHER" id="PTHR11717:SF31">
    <property type="entry name" value="LOW MOLECULAR WEIGHT PROTEIN-TYROSINE-PHOSPHATASE ETP-RELATED"/>
    <property type="match status" value="1"/>
</dbReference>
<evidence type="ECO:0000256" key="4">
    <source>
        <dbReference type="PIRSR" id="PIRSR617867-1"/>
    </source>
</evidence>
<evidence type="ECO:0000259" key="5">
    <source>
        <dbReference type="SMART" id="SM00226"/>
    </source>
</evidence>
<dbReference type="RefSeq" id="WP_068446833.1">
    <property type="nucleotide sequence ID" value="NZ_CP013862.1"/>
</dbReference>
<dbReference type="CDD" id="cd16344">
    <property type="entry name" value="LMWPAP"/>
    <property type="match status" value="1"/>
</dbReference>
<dbReference type="KEGG" id="lao:AOX59_15655"/>
<dbReference type="SMART" id="SM00226">
    <property type="entry name" value="LMWPc"/>
    <property type="match status" value="1"/>
</dbReference>
<dbReference type="STRING" id="1472767.AOX59_15655"/>
<dbReference type="InterPro" id="IPR050438">
    <property type="entry name" value="LMW_PTPase"/>
</dbReference>
<name>A0A0U4EHE0_9BACI</name>
<reference evidence="6 7" key="1">
    <citation type="submission" date="2016-01" db="EMBL/GenBank/DDBJ databases">
        <title>Complete genome sequence of strain Lentibacillus amyloliquefaciens LAM0015T isolated from saline sediment.</title>
        <authorList>
            <person name="Wang J.-L."/>
            <person name="He M.-X."/>
        </authorList>
    </citation>
    <scope>NUCLEOTIDE SEQUENCE [LARGE SCALE GENOMIC DNA]</scope>
    <source>
        <strain evidence="6 7">LAM0015</strain>
    </source>
</reference>
<gene>
    <name evidence="6" type="ORF">AOX59_15655</name>
</gene>
<dbReference type="InterPro" id="IPR023485">
    <property type="entry name" value="Ptyr_pPase"/>
</dbReference>
<organism evidence="6 7">
    <name type="scientific">Lentibacillus amyloliquefaciens</name>
    <dbReference type="NCBI Taxonomy" id="1472767"/>
    <lineage>
        <taxon>Bacteria</taxon>
        <taxon>Bacillati</taxon>
        <taxon>Bacillota</taxon>
        <taxon>Bacilli</taxon>
        <taxon>Bacillales</taxon>
        <taxon>Bacillaceae</taxon>
        <taxon>Lentibacillus</taxon>
    </lineage>
</organism>
<dbReference type="EMBL" id="CP013862">
    <property type="protein sequence ID" value="ALX49881.1"/>
    <property type="molecule type" value="Genomic_DNA"/>
</dbReference>
<dbReference type="InterPro" id="IPR017867">
    <property type="entry name" value="Tyr_phospatase_low_mol_wt"/>
</dbReference>
<proteinExistence type="inferred from homology"/>
<dbReference type="GO" id="GO:0004725">
    <property type="term" value="F:protein tyrosine phosphatase activity"/>
    <property type="evidence" value="ECO:0007669"/>
    <property type="project" value="InterPro"/>
</dbReference>
<keyword evidence="2" id="KW-0378">Hydrolase</keyword>